<dbReference type="InterPro" id="IPR036888">
    <property type="entry name" value="DNA_integrity_DisA_N_sf"/>
</dbReference>
<evidence type="ECO:0000256" key="7">
    <source>
        <dbReference type="ARBA" id="ARBA00022840"/>
    </source>
</evidence>
<comment type="catalytic activity">
    <reaction evidence="1 10">
        <text>2 ATP = 3',3'-c-di-AMP + 2 diphosphate</text>
        <dbReference type="Rhea" id="RHEA:35655"/>
        <dbReference type="ChEBI" id="CHEBI:30616"/>
        <dbReference type="ChEBI" id="CHEBI:33019"/>
        <dbReference type="ChEBI" id="CHEBI:71500"/>
        <dbReference type="EC" id="2.7.7.85"/>
    </reaction>
</comment>
<accession>A0A399EPC0</accession>
<dbReference type="InterPro" id="IPR014046">
    <property type="entry name" value="C-di-AMP_synthase"/>
</dbReference>
<dbReference type="Pfam" id="PF02457">
    <property type="entry name" value="DAC"/>
    <property type="match status" value="1"/>
</dbReference>
<dbReference type="SUPFAM" id="SSF143597">
    <property type="entry name" value="YojJ-like"/>
    <property type="match status" value="1"/>
</dbReference>
<comment type="similarity">
    <text evidence="10">Belongs to the adenylate cyclase family. DacA/CdaA subfamily.</text>
</comment>
<keyword evidence="6 10" id="KW-0547">Nucleotide-binding</keyword>
<dbReference type="NCBIfam" id="TIGR00159">
    <property type="entry name" value="diadenylate cyclase CdaA"/>
    <property type="match status" value="1"/>
</dbReference>
<keyword evidence="3 10" id="KW-0808">Transferase</keyword>
<evidence type="ECO:0000259" key="11">
    <source>
        <dbReference type="PROSITE" id="PS51794"/>
    </source>
</evidence>
<comment type="caution">
    <text evidence="12">The sequence shown here is derived from an EMBL/GenBank/DDBJ whole genome shotgun (WGS) entry which is preliminary data.</text>
</comment>
<proteinExistence type="inferred from homology"/>
<organism evidence="12 13">
    <name type="scientific">Calidithermus roseus</name>
    <dbReference type="NCBI Taxonomy" id="1644118"/>
    <lineage>
        <taxon>Bacteria</taxon>
        <taxon>Thermotogati</taxon>
        <taxon>Deinococcota</taxon>
        <taxon>Deinococci</taxon>
        <taxon>Thermales</taxon>
        <taxon>Thermaceae</taxon>
        <taxon>Calidithermus</taxon>
    </lineage>
</organism>
<evidence type="ECO:0000313" key="12">
    <source>
        <dbReference type="EMBL" id="RIH85310.1"/>
    </source>
</evidence>
<keyword evidence="8 10" id="KW-1133">Transmembrane helix</keyword>
<evidence type="ECO:0000256" key="6">
    <source>
        <dbReference type="ARBA" id="ARBA00022741"/>
    </source>
</evidence>
<feature type="transmembrane region" description="Helical" evidence="10">
    <location>
        <begin position="12"/>
        <end position="32"/>
    </location>
</feature>
<comment type="function">
    <text evidence="10">Catalyzes the condensation of 2 ATP molecules into cyclic di-AMP (c-di-AMP), a second messenger used to regulate differing processes in different bacteria.</text>
</comment>
<dbReference type="InterPro" id="IPR003390">
    <property type="entry name" value="DNA_integrity_scan_DisA_N"/>
</dbReference>
<evidence type="ECO:0000256" key="5">
    <source>
        <dbReference type="ARBA" id="ARBA00022695"/>
    </source>
</evidence>
<dbReference type="InterPro" id="IPR050338">
    <property type="entry name" value="DisA"/>
</dbReference>
<dbReference type="PANTHER" id="PTHR34185:SF1">
    <property type="entry name" value="DIADENYLATE CYCLASE"/>
    <property type="match status" value="1"/>
</dbReference>
<dbReference type="InterPro" id="IPR034701">
    <property type="entry name" value="CdaA"/>
</dbReference>
<keyword evidence="5 10" id="KW-0548">Nucleotidyltransferase</keyword>
<evidence type="ECO:0000256" key="8">
    <source>
        <dbReference type="ARBA" id="ARBA00022989"/>
    </source>
</evidence>
<dbReference type="GO" id="GO:0006171">
    <property type="term" value="P:cAMP biosynthetic process"/>
    <property type="evidence" value="ECO:0007669"/>
    <property type="project" value="InterPro"/>
</dbReference>
<dbReference type="AlphaFoldDB" id="A0A399EPC0"/>
<comment type="caution">
    <text evidence="10">Lacks conserved residue(s) required for the propagation of feature annotation.</text>
</comment>
<dbReference type="EC" id="2.7.7.85" evidence="10"/>
<dbReference type="PANTHER" id="PTHR34185">
    <property type="entry name" value="DIADENYLATE CYCLASE"/>
    <property type="match status" value="1"/>
</dbReference>
<dbReference type="Gene3D" id="3.40.1700.10">
    <property type="entry name" value="DNA integrity scanning protein, DisA, N-terminal domain"/>
    <property type="match status" value="1"/>
</dbReference>
<keyword evidence="4 10" id="KW-0812">Transmembrane</keyword>
<dbReference type="Proteomes" id="UP000265341">
    <property type="component" value="Unassembled WGS sequence"/>
</dbReference>
<reference evidence="12 13" key="1">
    <citation type="submission" date="2018-08" db="EMBL/GenBank/DDBJ databases">
        <title>Meiothermus roseus NBRC 110900 genome sequencing project.</title>
        <authorList>
            <person name="Da Costa M.S."/>
            <person name="Albuquerque L."/>
            <person name="Raposo P."/>
            <person name="Froufe H.J.C."/>
            <person name="Barroso C.S."/>
            <person name="Egas C."/>
        </authorList>
    </citation>
    <scope>NUCLEOTIDE SEQUENCE [LARGE SCALE GENOMIC DNA]</scope>
    <source>
        <strain evidence="12 13">NBRC 110900</strain>
    </source>
</reference>
<dbReference type="PIRSF" id="PIRSF004793">
    <property type="entry name" value="UCP004793"/>
    <property type="match status" value="1"/>
</dbReference>
<name>A0A399EPC0_9DEIN</name>
<comment type="subunit">
    <text evidence="10">Probably a homodimer.</text>
</comment>
<evidence type="ECO:0000313" key="13">
    <source>
        <dbReference type="Proteomes" id="UP000265341"/>
    </source>
</evidence>
<feature type="domain" description="DAC" evidence="11">
    <location>
        <begin position="59"/>
        <end position="211"/>
    </location>
</feature>
<sequence length="244" mass="26969">MFYYLYVLIAESRALNLVRGLLVYLLVWFISTRLGLNGLSWLLGNAATLGAFALIVVFQPELRGALERIGRGRLQRQPLADAQLGELVRAVERLGALRYGALIAIERQTPLGEFAATGENLDARLSARLLESLFVNKTPLHDGGVILRGDRVLAAGCVFPLSERQEKYLGTRHKAAIGLSEVSDALVIVVSEERGTMRIAEGGRLSPPLQPVELRERIREELQASAANLSETGFRLWRPKEREG</sequence>
<keyword evidence="9 10" id="KW-0472">Membrane</keyword>
<feature type="transmembrane region" description="Helical" evidence="10">
    <location>
        <begin position="38"/>
        <end position="58"/>
    </location>
</feature>
<keyword evidence="7 10" id="KW-0067">ATP-binding</keyword>
<dbReference type="GO" id="GO:0106408">
    <property type="term" value="F:diadenylate cyclase activity"/>
    <property type="evidence" value="ECO:0007669"/>
    <property type="project" value="UniProtKB-EC"/>
</dbReference>
<dbReference type="Pfam" id="PF19293">
    <property type="entry name" value="CdaA_N"/>
    <property type="match status" value="1"/>
</dbReference>
<protein>
    <recommendedName>
        <fullName evidence="10">Diadenylate cyclase</fullName>
        <shortName evidence="10">DAC</shortName>
        <ecNumber evidence="10">2.7.7.85</ecNumber>
    </recommendedName>
    <alternativeName>
        <fullName evidence="10">Cyclic-di-AMP synthase</fullName>
        <shortName evidence="10">c-di-AMP synthase</shortName>
    </alternativeName>
</protein>
<evidence type="ECO:0000256" key="2">
    <source>
        <dbReference type="ARBA" id="ARBA00022475"/>
    </source>
</evidence>
<keyword evidence="2 10" id="KW-1003">Cell membrane</keyword>
<evidence type="ECO:0000256" key="3">
    <source>
        <dbReference type="ARBA" id="ARBA00022679"/>
    </source>
</evidence>
<dbReference type="InterPro" id="IPR045585">
    <property type="entry name" value="CdaA_N"/>
</dbReference>
<dbReference type="EMBL" id="QWLA01000044">
    <property type="protein sequence ID" value="RIH85310.1"/>
    <property type="molecule type" value="Genomic_DNA"/>
</dbReference>
<evidence type="ECO:0000256" key="10">
    <source>
        <dbReference type="HAMAP-Rule" id="MF_01499"/>
    </source>
</evidence>
<dbReference type="GO" id="GO:0004016">
    <property type="term" value="F:adenylate cyclase activity"/>
    <property type="evidence" value="ECO:0007669"/>
    <property type="project" value="UniProtKB-UniRule"/>
</dbReference>
<dbReference type="GO" id="GO:0005524">
    <property type="term" value="F:ATP binding"/>
    <property type="evidence" value="ECO:0007669"/>
    <property type="project" value="UniProtKB-UniRule"/>
</dbReference>
<dbReference type="PROSITE" id="PS51794">
    <property type="entry name" value="DAC"/>
    <property type="match status" value="1"/>
</dbReference>
<evidence type="ECO:0000256" key="4">
    <source>
        <dbReference type="ARBA" id="ARBA00022692"/>
    </source>
</evidence>
<evidence type="ECO:0000256" key="9">
    <source>
        <dbReference type="ARBA" id="ARBA00023136"/>
    </source>
</evidence>
<dbReference type="HAMAP" id="MF_01499">
    <property type="entry name" value="DacA"/>
    <property type="match status" value="1"/>
</dbReference>
<evidence type="ECO:0000256" key="1">
    <source>
        <dbReference type="ARBA" id="ARBA00000877"/>
    </source>
</evidence>
<gene>
    <name evidence="12" type="primary">cdaA</name>
    <name evidence="10" type="synonym">dacA</name>
    <name evidence="12" type="ORF">Mrose_02270</name>
</gene>
<keyword evidence="13" id="KW-1185">Reference proteome</keyword>